<dbReference type="PANTHER" id="PTHR11557">
    <property type="entry name" value="PORPHOBILINOGEN DEAMINASE"/>
    <property type="match status" value="1"/>
</dbReference>
<dbReference type="NCBIfam" id="TIGR00212">
    <property type="entry name" value="hemC"/>
    <property type="match status" value="1"/>
</dbReference>
<dbReference type="EMBL" id="CAICTM010003864">
    <property type="protein sequence ID" value="CAB9531702.1"/>
    <property type="molecule type" value="Genomic_DNA"/>
</dbReference>
<evidence type="ECO:0000256" key="5">
    <source>
        <dbReference type="SAM" id="SignalP"/>
    </source>
</evidence>
<dbReference type="InterPro" id="IPR036803">
    <property type="entry name" value="Porphobilinogen_deaminase_C_sf"/>
</dbReference>
<evidence type="ECO:0000256" key="1">
    <source>
        <dbReference type="ARBA" id="ARBA00005638"/>
    </source>
</evidence>
<dbReference type="GO" id="GO:0004418">
    <property type="term" value="F:hydroxymethylbilane synthase activity"/>
    <property type="evidence" value="ECO:0007669"/>
    <property type="project" value="UniProtKB-EC"/>
</dbReference>
<dbReference type="InterPro" id="IPR022417">
    <property type="entry name" value="Porphobilin_deaminase_N"/>
</dbReference>
<dbReference type="PANTHER" id="PTHR11557:SF0">
    <property type="entry name" value="PORPHOBILINOGEN DEAMINASE"/>
    <property type="match status" value="1"/>
</dbReference>
<feature type="domain" description="Porphobilinogen deaminase N-terminal" evidence="6">
    <location>
        <begin position="33"/>
        <end position="273"/>
    </location>
</feature>
<evidence type="ECO:0000313" key="7">
    <source>
        <dbReference type="EMBL" id="CAB9531702.1"/>
    </source>
</evidence>
<feature type="chain" id="PRO_5040176078" description="hydroxymethylbilane synthase" evidence="5">
    <location>
        <begin position="25"/>
        <end position="378"/>
    </location>
</feature>
<proteinExistence type="inferred from homology"/>
<keyword evidence="3" id="KW-0808">Transferase</keyword>
<dbReference type="Gene3D" id="3.40.190.10">
    <property type="entry name" value="Periplasmic binding protein-like II"/>
    <property type="match status" value="2"/>
</dbReference>
<evidence type="ECO:0000259" key="6">
    <source>
        <dbReference type="Pfam" id="PF01379"/>
    </source>
</evidence>
<evidence type="ECO:0000256" key="2">
    <source>
        <dbReference type="ARBA" id="ARBA00012655"/>
    </source>
</evidence>
<dbReference type="AlphaFoldDB" id="A0A9N8HZP2"/>
<reference evidence="7" key="1">
    <citation type="submission" date="2020-06" db="EMBL/GenBank/DDBJ databases">
        <authorList>
            <consortium name="Plant Systems Biology data submission"/>
        </authorList>
    </citation>
    <scope>NUCLEOTIDE SEQUENCE</scope>
    <source>
        <strain evidence="7">D6</strain>
    </source>
</reference>
<dbReference type="SUPFAM" id="SSF53850">
    <property type="entry name" value="Periplasmic binding protein-like II"/>
    <property type="match status" value="1"/>
</dbReference>
<dbReference type="Gene3D" id="3.30.160.40">
    <property type="entry name" value="Porphobilinogen deaminase, C-terminal domain"/>
    <property type="match status" value="1"/>
</dbReference>
<evidence type="ECO:0000313" key="8">
    <source>
        <dbReference type="Proteomes" id="UP001153069"/>
    </source>
</evidence>
<organism evidence="7 8">
    <name type="scientific">Seminavis robusta</name>
    <dbReference type="NCBI Taxonomy" id="568900"/>
    <lineage>
        <taxon>Eukaryota</taxon>
        <taxon>Sar</taxon>
        <taxon>Stramenopiles</taxon>
        <taxon>Ochrophyta</taxon>
        <taxon>Bacillariophyta</taxon>
        <taxon>Bacillariophyceae</taxon>
        <taxon>Bacillariophycidae</taxon>
        <taxon>Naviculales</taxon>
        <taxon>Naviculaceae</taxon>
        <taxon>Seminavis</taxon>
    </lineage>
</organism>
<comment type="caution">
    <text evidence="7">The sequence shown here is derived from an EMBL/GenBank/DDBJ whole genome shotgun (WGS) entry which is preliminary data.</text>
</comment>
<dbReference type="Pfam" id="PF01379">
    <property type="entry name" value="Porphobil_deam"/>
    <property type="match status" value="1"/>
</dbReference>
<accession>A0A9N8HZP2</accession>
<sequence length="378" mass="41613">MMRLTSRSFSVLFLLFLETRRGVALSSVEVPPFRIGARPSRLAQIQAQAVLQELSKNHGVEASIVKIQADGDHVNPTKAGIQTVPLAARSADFTGALDDALLSHDIDIAVHSLKDIPPTARWNPQLTIAGHLKRQDPRDVLVGPYPSIQSLPQRAKVGTSSARRQAQLRAMRPDLELQNVRGNVETRLRSLKQPTQNNYDADNDDQSVDALILAQSGLNRLLKNDNIIAWIDEPSSKESVGNWHRPVSTDEMLSGACQGIVAVVCRANDAATTEWIQPINDVDSAIAAAAERAFLDTLDSFSPWVGRPPLASLMERERREKEHSWVFQGLLARPDGAKVIRRVERCTMTESTSEEVARGVGQSVAEQILEEAGPDFYK</sequence>
<protein>
    <recommendedName>
        <fullName evidence="2">hydroxymethylbilane synthase</fullName>
        <ecNumber evidence="2">2.5.1.61</ecNumber>
    </recommendedName>
</protein>
<keyword evidence="4" id="KW-0627">Porphyrin biosynthesis</keyword>
<dbReference type="Proteomes" id="UP001153069">
    <property type="component" value="Unassembled WGS sequence"/>
</dbReference>
<gene>
    <name evidence="7" type="ORF">SEMRO_3866_G351560.1</name>
</gene>
<dbReference type="PRINTS" id="PR00151">
    <property type="entry name" value="PORPHBDMNASE"/>
</dbReference>
<dbReference type="InterPro" id="IPR000860">
    <property type="entry name" value="HemC"/>
</dbReference>
<evidence type="ECO:0000256" key="4">
    <source>
        <dbReference type="ARBA" id="ARBA00023244"/>
    </source>
</evidence>
<feature type="signal peptide" evidence="5">
    <location>
        <begin position="1"/>
        <end position="24"/>
    </location>
</feature>
<keyword evidence="5" id="KW-0732">Signal</keyword>
<name>A0A9N8HZP2_9STRA</name>
<comment type="similarity">
    <text evidence="1">Belongs to the HMBS family.</text>
</comment>
<dbReference type="OrthoDB" id="564646at2759"/>
<dbReference type="EC" id="2.5.1.61" evidence="2"/>
<keyword evidence="8" id="KW-1185">Reference proteome</keyword>
<evidence type="ECO:0000256" key="3">
    <source>
        <dbReference type="ARBA" id="ARBA00022679"/>
    </source>
</evidence>
<dbReference type="GO" id="GO:0005737">
    <property type="term" value="C:cytoplasm"/>
    <property type="evidence" value="ECO:0007669"/>
    <property type="project" value="TreeGrafter"/>
</dbReference>
<dbReference type="GO" id="GO:0006783">
    <property type="term" value="P:heme biosynthetic process"/>
    <property type="evidence" value="ECO:0007669"/>
    <property type="project" value="TreeGrafter"/>
</dbReference>